<dbReference type="EC" id="3.2.1.40" evidence="2"/>
<dbReference type="SUPFAM" id="SSF48208">
    <property type="entry name" value="Six-hairpin glycosidases"/>
    <property type="match status" value="1"/>
</dbReference>
<dbReference type="PANTHER" id="PTHR33307">
    <property type="entry name" value="ALPHA-RHAMNOSIDASE (EUROFUNG)"/>
    <property type="match status" value="1"/>
</dbReference>
<dbReference type="AlphaFoldDB" id="A0A9J6R7L4"/>
<evidence type="ECO:0000259" key="7">
    <source>
        <dbReference type="Pfam" id="PF17390"/>
    </source>
</evidence>
<keyword evidence="3 8" id="KW-0378">Hydrolase</keyword>
<keyword evidence="9" id="KW-1185">Reference proteome</keyword>
<dbReference type="InterPro" id="IPR013783">
    <property type="entry name" value="Ig-like_fold"/>
</dbReference>
<dbReference type="Pfam" id="PF17390">
    <property type="entry name" value="Bac_rhamnosid_C"/>
    <property type="match status" value="1"/>
</dbReference>
<protein>
    <recommendedName>
        <fullName evidence="2">alpha-L-rhamnosidase</fullName>
        <ecNumber evidence="2">3.2.1.40</ecNumber>
    </recommendedName>
</protein>
<dbReference type="GO" id="GO:0030596">
    <property type="term" value="F:alpha-L-rhamnosidase activity"/>
    <property type="evidence" value="ECO:0007669"/>
    <property type="project" value="UniProtKB-EC"/>
</dbReference>
<dbReference type="PIRSF" id="PIRSF010631">
    <property type="entry name" value="A-rhamnsds"/>
    <property type="match status" value="1"/>
</dbReference>
<evidence type="ECO:0000259" key="5">
    <source>
        <dbReference type="Pfam" id="PF08531"/>
    </source>
</evidence>
<dbReference type="Gene3D" id="1.50.10.10">
    <property type="match status" value="1"/>
</dbReference>
<dbReference type="InterPro" id="IPR035398">
    <property type="entry name" value="Bac_rhamnosid_C"/>
</dbReference>
<comment type="catalytic activity">
    <reaction evidence="1">
        <text>Hydrolysis of terminal non-reducing alpha-L-rhamnose residues in alpha-L-rhamnosides.</text>
        <dbReference type="EC" id="3.2.1.40"/>
    </reaction>
</comment>
<evidence type="ECO:0000313" key="8">
    <source>
        <dbReference type="EMBL" id="MCZ0701616.1"/>
    </source>
</evidence>
<organism evidence="8 9">
    <name type="scientific">Natronobacillus azotifigens</name>
    <dbReference type="NCBI Taxonomy" id="472978"/>
    <lineage>
        <taxon>Bacteria</taxon>
        <taxon>Bacillati</taxon>
        <taxon>Bacillota</taxon>
        <taxon>Bacilli</taxon>
        <taxon>Bacillales</taxon>
        <taxon>Bacillaceae</taxon>
        <taxon>Natronobacillus</taxon>
    </lineage>
</organism>
<dbReference type="GO" id="GO:0005975">
    <property type="term" value="P:carbohydrate metabolic process"/>
    <property type="evidence" value="ECO:0007669"/>
    <property type="project" value="InterPro"/>
</dbReference>
<dbReference type="Pfam" id="PF17389">
    <property type="entry name" value="Bac_rhamnosid6H"/>
    <property type="match status" value="1"/>
</dbReference>
<evidence type="ECO:0000256" key="3">
    <source>
        <dbReference type="ARBA" id="ARBA00022801"/>
    </source>
</evidence>
<dbReference type="InterPro" id="IPR008902">
    <property type="entry name" value="Rhamnosid_concanavalin"/>
</dbReference>
<dbReference type="EMBL" id="JAPRAT010000001">
    <property type="protein sequence ID" value="MCZ0701616.1"/>
    <property type="molecule type" value="Genomic_DNA"/>
</dbReference>
<dbReference type="InterPro" id="IPR013737">
    <property type="entry name" value="Bac_rhamnosid_N"/>
</dbReference>
<proteinExistence type="predicted"/>
<dbReference type="PANTHER" id="PTHR33307:SF6">
    <property type="entry name" value="ALPHA-RHAMNOSIDASE (EUROFUNG)-RELATED"/>
    <property type="match status" value="1"/>
</dbReference>
<sequence>MSRIYKLKVNHITNPIGYNFDRLNLSFDVREESPFQGASFHLQISTDELFDNIFYEEDISLGNRANIEVEQFTLAPQTRYFWKIKAHLLNGVIEESERAYFETGLMKEFSADFITPSFQDEHPVLFKSFRINKTVKNARLYISGLGLYEAYINGNKIGDEYLAPYCNDYDEFIQYQTYSLSDLQIGENLISIILGNGWYKGKFGLNQKNNIYGDKFICIAELHVDYCDGEKEVIQTDNTWSAKKSFILDSNIYDGEYIDLRKQAEEEFFSVDTVNYDKSRVVERKSLSVVVKDEIIPRLLTNSSDEQILDFGQNMVGFVEFEHHVNEGEKIHLRYGEILQEDHFYQDNLRTANAEFVVISDGKKNTTRSHFTFYGFRYVKVEGIKQVNPNDFKGKVIYSDLERTGYIKTSDEKINQLIQNALWGQKGNFLDVPTDCPQRDERLGWTADAQVFTATACFNMDSLPFYEKYLHDLKVDQEHFNGGIPNYSPSFKESIAAGSVWGDAATIIPSKLYEFYGDQKLLAKSYSLMKNYVDYVHRIDEETGSTRLYQTGFHFGDWLAQDGMSEQSLKGATDDYYIASVYYYYSATLVSEAADVLGYQDDVRYYADLAAEIKQAILNEYFSPNGRLTIDTQTGYVLSLAFDIYIDKAKIINGLKNRLKKDYYRIKTGFVGTPLICSVLVDHGLEEEAYRLLFEQEHPSWLYAVNLGATTIWERWNSVLEDGTISGTNMNSLNHYAYGSIVEFIYSRIAGLQSTKPGFKSVAFKPTPHFQLKKIHCTYHSVSGVYEIKWSIDLQGYLEIVIRKPLNIEASLTLPNYSSGLEILTGKGSFISENILTIDSNEFSCRYKPTVDYNCPYSKKSVILDLMKNQEAKEIIKEKMPVFYSFVNGENDEFISSTLEETAFLPMCFTEPTVVEEVNVQLKSIRV</sequence>
<feature type="domain" description="Alpha-L-rhamnosidase C-terminal" evidence="7">
    <location>
        <begin position="751"/>
        <end position="817"/>
    </location>
</feature>
<evidence type="ECO:0000256" key="2">
    <source>
        <dbReference type="ARBA" id="ARBA00012652"/>
    </source>
</evidence>
<dbReference type="InterPro" id="IPR012341">
    <property type="entry name" value="6hp_glycosidase-like_sf"/>
</dbReference>
<feature type="domain" description="Bacterial alpha-L-rhamnosidase N-terminal" evidence="5">
    <location>
        <begin position="133"/>
        <end position="283"/>
    </location>
</feature>
<evidence type="ECO:0000313" key="9">
    <source>
        <dbReference type="Proteomes" id="UP001084197"/>
    </source>
</evidence>
<name>A0A9J6R7L4_9BACI</name>
<dbReference type="Gene3D" id="2.60.420.10">
    <property type="entry name" value="Maltose phosphorylase, domain 3"/>
    <property type="match status" value="1"/>
</dbReference>
<accession>A0A9J6R7L4</accession>
<dbReference type="Proteomes" id="UP001084197">
    <property type="component" value="Unassembled WGS sequence"/>
</dbReference>
<dbReference type="Pfam" id="PF05592">
    <property type="entry name" value="Bac_rhamnosid"/>
    <property type="match status" value="1"/>
</dbReference>
<dbReference type="RefSeq" id="WP_268778388.1">
    <property type="nucleotide sequence ID" value="NZ_JAPRAT010000001.1"/>
</dbReference>
<dbReference type="InterPro" id="IPR035396">
    <property type="entry name" value="Bac_rhamnosid6H"/>
</dbReference>
<gene>
    <name evidence="8" type="ORF">OWO01_00130</name>
</gene>
<evidence type="ECO:0000259" key="6">
    <source>
        <dbReference type="Pfam" id="PF17389"/>
    </source>
</evidence>
<dbReference type="Gene3D" id="2.60.120.260">
    <property type="entry name" value="Galactose-binding domain-like"/>
    <property type="match status" value="2"/>
</dbReference>
<evidence type="ECO:0000259" key="4">
    <source>
        <dbReference type="Pfam" id="PF05592"/>
    </source>
</evidence>
<dbReference type="Pfam" id="PF25788">
    <property type="entry name" value="Ig_Rha78A_N"/>
    <property type="match status" value="1"/>
</dbReference>
<evidence type="ECO:0000256" key="1">
    <source>
        <dbReference type="ARBA" id="ARBA00001445"/>
    </source>
</evidence>
<comment type="caution">
    <text evidence="8">The sequence shown here is derived from an EMBL/GenBank/DDBJ whole genome shotgun (WGS) entry which is preliminary data.</text>
</comment>
<feature type="domain" description="Alpha-L-rhamnosidase six-hairpin glycosidase" evidence="6">
    <location>
        <begin position="402"/>
        <end position="749"/>
    </location>
</feature>
<dbReference type="InterPro" id="IPR016007">
    <property type="entry name" value="Alpha_rhamnosid"/>
</dbReference>
<reference evidence="8" key="1">
    <citation type="submission" date="2022-11" db="EMBL/GenBank/DDBJ databases">
        <title>WGS of Natronobacillus azotifigens 24KS-1, an anaerobic diazotrophic haloalkaliphile from soda-rich habitats.</title>
        <authorList>
            <person name="Sorokin D.Y."/>
            <person name="Merkel A.Y."/>
        </authorList>
    </citation>
    <scope>NUCLEOTIDE SEQUENCE</scope>
    <source>
        <strain evidence="8">24KS-1</strain>
    </source>
</reference>
<feature type="domain" description="Alpha-L-rhamnosidase concanavalin-like" evidence="4">
    <location>
        <begin position="303"/>
        <end position="398"/>
    </location>
</feature>
<dbReference type="Gene3D" id="2.60.40.10">
    <property type="entry name" value="Immunoglobulins"/>
    <property type="match status" value="1"/>
</dbReference>
<dbReference type="InterPro" id="IPR008928">
    <property type="entry name" value="6-hairpin_glycosidase_sf"/>
</dbReference>
<dbReference type="Pfam" id="PF08531">
    <property type="entry name" value="Bac_rhamnosid_N"/>
    <property type="match status" value="1"/>
</dbReference>